<evidence type="ECO:0000259" key="6">
    <source>
        <dbReference type="PROSITE" id="PS51123"/>
    </source>
</evidence>
<dbReference type="InterPro" id="IPR019861">
    <property type="entry name" value="PorP/SprF_Bacteroidetes"/>
</dbReference>
<evidence type="ECO:0000313" key="7">
    <source>
        <dbReference type="EMBL" id="MDN4163877.1"/>
    </source>
</evidence>
<comment type="subcellular location">
    <subcellularLocation>
        <location evidence="1">Cell outer membrane</location>
    </subcellularLocation>
</comment>
<dbReference type="InterPro" id="IPR036737">
    <property type="entry name" value="OmpA-like_sf"/>
</dbReference>
<dbReference type="PANTHER" id="PTHR30329">
    <property type="entry name" value="STATOR ELEMENT OF FLAGELLAR MOTOR COMPLEX"/>
    <property type="match status" value="1"/>
</dbReference>
<dbReference type="CDD" id="cd07185">
    <property type="entry name" value="OmpA_C-like"/>
    <property type="match status" value="1"/>
</dbReference>
<evidence type="ECO:0000256" key="4">
    <source>
        <dbReference type="PROSITE-ProRule" id="PRU00473"/>
    </source>
</evidence>
<dbReference type="Pfam" id="PF00691">
    <property type="entry name" value="OmpA"/>
    <property type="match status" value="1"/>
</dbReference>
<gene>
    <name evidence="7" type="ORF">QWY31_00110</name>
</gene>
<dbReference type="Gene3D" id="3.30.1330.60">
    <property type="entry name" value="OmpA-like domain"/>
    <property type="match status" value="1"/>
</dbReference>
<dbReference type="PROSITE" id="PS51123">
    <property type="entry name" value="OMPA_2"/>
    <property type="match status" value="1"/>
</dbReference>
<dbReference type="Pfam" id="PF11751">
    <property type="entry name" value="PorP_SprF"/>
    <property type="match status" value="1"/>
</dbReference>
<name>A0ABT8F0C1_9BACT</name>
<sequence length="498" mass="55954">MKRTFTYILSGLLLLMPLENWAQIAPIMHYESFLPTINPALIGLHQSRPWVAVGYRNQTLAPGVESTQKSFMGVYALHKKDNTTPWGTLAAQLFSDQIGDYKSFQHNGAALTMATNWPITAHQWLSFGIRTSWVSQQFSTLQLSTESQWVANYGYNATLANGETSLSESANYLSIQPGVAWRLYNLQGQNTATLGLSLSNVNRPINRIGGQEAVIARQWNAFAAMRLLERGPWSFSPEVLWQQQQTVFRLNGGLRSTFHFTNENPFDLVKSGALHIISRYTSARSLQGVLQLEQPSFVLGAAWEWSLPSQKAVPGYAFELLLSFRIPEKKNRIPAKDTQTISDYSVGQIRQFYANPPTPTRESPTSEKTTSEVQSSDSVLANAPAIQFQLKRDFKFGFNDIDLSPEAKLYLDELAALLKANESLRMEIIGHTDDQGTASANRKVSYQRANKVIDYLISVGIEPKRLKATAKSDEEPLYPNDTEANRARNRRVEFIIHQ</sequence>
<dbReference type="EMBL" id="JAUHJS010000001">
    <property type="protein sequence ID" value="MDN4163877.1"/>
    <property type="molecule type" value="Genomic_DNA"/>
</dbReference>
<dbReference type="InterPro" id="IPR006665">
    <property type="entry name" value="OmpA-like"/>
</dbReference>
<comment type="caution">
    <text evidence="7">The sequence shown here is derived from an EMBL/GenBank/DDBJ whole genome shotgun (WGS) entry which is preliminary data.</text>
</comment>
<keyword evidence="2 4" id="KW-0472">Membrane</keyword>
<organism evidence="7 8">
    <name type="scientific">Shiella aurantiaca</name>
    <dbReference type="NCBI Taxonomy" id="3058365"/>
    <lineage>
        <taxon>Bacteria</taxon>
        <taxon>Pseudomonadati</taxon>
        <taxon>Bacteroidota</taxon>
        <taxon>Cytophagia</taxon>
        <taxon>Cytophagales</taxon>
        <taxon>Shiellaceae</taxon>
        <taxon>Shiella</taxon>
    </lineage>
</organism>
<keyword evidence="8" id="KW-1185">Reference proteome</keyword>
<evidence type="ECO:0000256" key="5">
    <source>
        <dbReference type="SAM" id="MobiDB-lite"/>
    </source>
</evidence>
<dbReference type="SUPFAM" id="SSF103088">
    <property type="entry name" value="OmpA-like"/>
    <property type="match status" value="1"/>
</dbReference>
<dbReference type="Proteomes" id="UP001168552">
    <property type="component" value="Unassembled WGS sequence"/>
</dbReference>
<proteinExistence type="predicted"/>
<accession>A0ABT8F0C1</accession>
<dbReference type="PANTHER" id="PTHR30329:SF21">
    <property type="entry name" value="LIPOPROTEIN YIAD-RELATED"/>
    <property type="match status" value="1"/>
</dbReference>
<evidence type="ECO:0000256" key="3">
    <source>
        <dbReference type="ARBA" id="ARBA00023237"/>
    </source>
</evidence>
<dbReference type="RefSeq" id="WP_320002405.1">
    <property type="nucleotide sequence ID" value="NZ_JAUHJS010000001.1"/>
</dbReference>
<reference evidence="7" key="1">
    <citation type="submission" date="2023-06" db="EMBL/GenBank/DDBJ databases">
        <title>Cytophagales bacterium Strain LB-30, isolated from soil.</title>
        <authorList>
            <person name="Liu B."/>
        </authorList>
    </citation>
    <scope>NUCLEOTIDE SEQUENCE</scope>
    <source>
        <strain evidence="7">LB-30</strain>
    </source>
</reference>
<dbReference type="PRINTS" id="PR01021">
    <property type="entry name" value="OMPADOMAIN"/>
</dbReference>
<dbReference type="InterPro" id="IPR006664">
    <property type="entry name" value="OMP_bac"/>
</dbReference>
<dbReference type="InterPro" id="IPR050330">
    <property type="entry name" value="Bact_OuterMem_StrucFunc"/>
</dbReference>
<evidence type="ECO:0000256" key="1">
    <source>
        <dbReference type="ARBA" id="ARBA00004442"/>
    </source>
</evidence>
<keyword evidence="3" id="KW-0998">Cell outer membrane</keyword>
<evidence type="ECO:0000313" key="8">
    <source>
        <dbReference type="Proteomes" id="UP001168552"/>
    </source>
</evidence>
<protein>
    <submittedName>
        <fullName evidence="7">OmpA family protein</fullName>
    </submittedName>
</protein>
<feature type="compositionally biased region" description="Low complexity" evidence="5">
    <location>
        <begin position="360"/>
        <end position="372"/>
    </location>
</feature>
<evidence type="ECO:0000256" key="2">
    <source>
        <dbReference type="ARBA" id="ARBA00023136"/>
    </source>
</evidence>
<feature type="region of interest" description="Disordered" evidence="5">
    <location>
        <begin position="353"/>
        <end position="376"/>
    </location>
</feature>
<feature type="domain" description="OmpA-like" evidence="6">
    <location>
        <begin position="383"/>
        <end position="498"/>
    </location>
</feature>